<keyword evidence="7" id="KW-0378">Hydrolase</keyword>
<dbReference type="InterPro" id="IPR007219">
    <property type="entry name" value="XnlR_reg_dom"/>
</dbReference>
<dbReference type="GO" id="GO:0008270">
    <property type="term" value="F:zinc ion binding"/>
    <property type="evidence" value="ECO:0007669"/>
    <property type="project" value="InterPro"/>
</dbReference>
<protein>
    <recommendedName>
        <fullName evidence="5">fumarylacetoacetase</fullName>
        <ecNumber evidence="5">3.7.1.2</ecNumber>
    </recommendedName>
</protein>
<feature type="binding site" evidence="13">
    <location>
        <position position="897"/>
    </location>
    <ligand>
        <name>substrate</name>
    </ligand>
</feature>
<feature type="region of interest" description="Disordered" evidence="15">
    <location>
        <begin position="159"/>
        <end position="189"/>
    </location>
</feature>
<dbReference type="SUPFAM" id="SSF63433">
    <property type="entry name" value="Fumarylacetoacetate hydrolase, FAH, N-terminal domain"/>
    <property type="match status" value="1"/>
</dbReference>
<keyword evidence="12" id="KW-0539">Nucleus</keyword>
<feature type="binding site" evidence="14">
    <location>
        <position position="914"/>
    </location>
    <ligand>
        <name>Mg(2+)</name>
        <dbReference type="ChEBI" id="CHEBI:18420"/>
    </ligand>
</feature>
<dbReference type="InterPro" id="IPR036663">
    <property type="entry name" value="Fumarylacetoacetase_C_sf"/>
</dbReference>
<evidence type="ECO:0000256" key="7">
    <source>
        <dbReference type="ARBA" id="ARBA00022801"/>
    </source>
</evidence>
<evidence type="ECO:0000256" key="11">
    <source>
        <dbReference type="ARBA" id="ARBA00023232"/>
    </source>
</evidence>
<dbReference type="Gene3D" id="3.90.850.10">
    <property type="entry name" value="Fumarylacetoacetase-like, C-terminal domain"/>
    <property type="match status" value="1"/>
</dbReference>
<dbReference type="GO" id="GO:0004334">
    <property type="term" value="F:fumarylacetoacetase activity"/>
    <property type="evidence" value="ECO:0007669"/>
    <property type="project" value="UniProtKB-EC"/>
</dbReference>
<evidence type="ECO:0000313" key="20">
    <source>
        <dbReference type="Proteomes" id="UP000722485"/>
    </source>
</evidence>
<evidence type="ECO:0000256" key="6">
    <source>
        <dbReference type="ARBA" id="ARBA00022723"/>
    </source>
</evidence>
<keyword evidence="10" id="KW-0828">Tyrosine catabolism</keyword>
<dbReference type="AlphaFoldDB" id="A0A9P5H8H8"/>
<feature type="domain" description="Fumarylacetoacetase-like C-terminal" evidence="16">
    <location>
        <begin position="850"/>
        <end position="1046"/>
    </location>
</feature>
<dbReference type="Pfam" id="PF09298">
    <property type="entry name" value="FAA_hydrolase_N"/>
    <property type="match status" value="1"/>
</dbReference>
<feature type="binding site" evidence="14">
    <location>
        <position position="890"/>
    </location>
    <ligand>
        <name>Ca(2+)</name>
        <dbReference type="ChEBI" id="CHEBI:29108"/>
    </ligand>
</feature>
<keyword evidence="8 14" id="KW-0106">Calcium</keyword>
<keyword evidence="20" id="KW-1185">Reference proteome</keyword>
<evidence type="ECO:0000256" key="2">
    <source>
        <dbReference type="ARBA" id="ARBA00001946"/>
    </source>
</evidence>
<evidence type="ECO:0000259" key="17">
    <source>
        <dbReference type="Pfam" id="PF04082"/>
    </source>
</evidence>
<keyword evidence="9 14" id="KW-0460">Magnesium</keyword>
<evidence type="ECO:0000256" key="15">
    <source>
        <dbReference type="SAM" id="MobiDB-lite"/>
    </source>
</evidence>
<dbReference type="Proteomes" id="UP000722485">
    <property type="component" value="Unassembled WGS sequence"/>
</dbReference>
<dbReference type="GO" id="GO:0006351">
    <property type="term" value="P:DNA-templated transcription"/>
    <property type="evidence" value="ECO:0007669"/>
    <property type="project" value="InterPro"/>
</dbReference>
<feature type="domain" description="Fumarylacetoacetase N-terminal" evidence="18">
    <location>
        <begin position="772"/>
        <end position="827"/>
    </location>
</feature>
<feature type="binding site" evidence="13">
    <location>
        <position position="1013"/>
    </location>
    <ligand>
        <name>substrate</name>
    </ligand>
</feature>
<evidence type="ECO:0000256" key="4">
    <source>
        <dbReference type="ARBA" id="ARBA00010211"/>
    </source>
</evidence>
<comment type="similarity">
    <text evidence="4">Belongs to the FAH family.</text>
</comment>
<dbReference type="PANTHER" id="PTHR43069">
    <property type="entry name" value="FUMARYLACETOACETASE"/>
    <property type="match status" value="1"/>
</dbReference>
<dbReference type="GO" id="GO:0006572">
    <property type="term" value="P:L-tyrosine catabolic process"/>
    <property type="evidence" value="ECO:0007669"/>
    <property type="project" value="UniProtKB-KW"/>
</dbReference>
<evidence type="ECO:0000256" key="12">
    <source>
        <dbReference type="ARBA" id="ARBA00023242"/>
    </source>
</evidence>
<keyword evidence="6 14" id="KW-0479">Metal-binding</keyword>
<evidence type="ECO:0000256" key="8">
    <source>
        <dbReference type="ARBA" id="ARBA00022837"/>
    </source>
</evidence>
<reference evidence="19" key="1">
    <citation type="submission" date="2020-03" db="EMBL/GenBank/DDBJ databases">
        <title>Draft Genome Sequence of Cylindrodendrum hubeiense.</title>
        <authorList>
            <person name="Buettner E."/>
            <person name="Kellner H."/>
        </authorList>
    </citation>
    <scope>NUCLEOTIDE SEQUENCE</scope>
    <source>
        <strain evidence="19">IHI 201604</strain>
    </source>
</reference>
<evidence type="ECO:0000256" key="5">
    <source>
        <dbReference type="ARBA" id="ARBA00012094"/>
    </source>
</evidence>
<gene>
    <name evidence="19" type="ORF">G7Z17_g9779</name>
</gene>
<dbReference type="InterPro" id="IPR015377">
    <property type="entry name" value="Fumarylacetoacetase_N"/>
</dbReference>
<proteinExistence type="inferred from homology"/>
<dbReference type="CDD" id="cd12148">
    <property type="entry name" value="fungal_TF_MHR"/>
    <property type="match status" value="1"/>
</dbReference>
<evidence type="ECO:0000256" key="13">
    <source>
        <dbReference type="PIRSR" id="PIRSR605959-2"/>
    </source>
</evidence>
<keyword evidence="11" id="KW-0585">Phenylalanine catabolism</keyword>
<sequence>MRRPGIQACQPSYLSCMPAHTITAEQHNRLASSASRFKAVSTVANLVIVCSLVQSTFVAIVSRVRFIDPLTGALADPGALTSDENRKPNVCRACGSRFGRSDVLRRHTKKCVEYQGLAQGVHHTSYESEQGGPQRRQGTWQVAAPAEGLDTMGQIFDSPRSGNGLLPPETGAEAEQPLMGPSSMAALPETPSVPTAMQELLGTGDFDDLGFLEDFLLPDTSMIPGNIASMAYEDECMPGLPSWDNIGLGSHPSRVTLPTFQTTVSNVRGKLSEPSYFQVLSTNNYEVEEFRKQLYCTCPHDLLRSFRFPSRSRIVRCIVAYFDHFDPHTPIIQHAKFSLCGTHPALVLIILAIGAMYLSEYDFSVPAYKVACSLLEAYTIEERKQTPSQFEFAPLQAMLLCVQFSTFSGEEMYSRTSERQFSVVCEALKNGLDTLKAERSKADQNWDQWSFVETFSRLATWTCTLSAILLANDPTSSYMAPYQLREVPLPFGEELWRAQSATQWAVAAERVKFHGDSNLSDVAEALLRGGPIPENLSSFALLSLAGWALTYICTQERLAMSLGPVDLFNSDFRAKMERVLSEWAMYTLRRMRADRVIYRGNDPLFTDCFPLLASSYYHLYLGEELRALKEKAAKDDALPAGVKGANHLPPITSLRLAHKGILYAANSWFVRAKLGMGHFKDTAAINYGGHYLMTAYETALILSWWLSLNNSPEHQDSKGDYAAVMRSIGEILSEAFAEVEDQGIPCGDAASRALGPLLFAQRCMSQSVYPYRKQSTPHVGTAIGDHVIDVRLLVEHGVFDGADVADLTDIKSALSSHTLNLLASLPYDSSMTMHLQPAPEGQPRYSFSTSARFDFELEMGVIMSGPIPRGQVITADQANEFIFGFVLLNDWSARDIQFAEMTGMGPYNGKSTATTISPWVVLSQALEEARCESTSEKAQGLMSSHPAHLQHSVGDSVTWNIELQASIANRNGPPTIVCKSNLRDLFWTPGQMLAHMTSSGSGGVVGDLFGTGTVSSPGHTTENPTLGCLFELTDGGKTPLKLKDGREIVWLEDYDEVILTGWAMGKGAKRIGFGEARGMLIPAE</sequence>
<evidence type="ECO:0000256" key="3">
    <source>
        <dbReference type="ARBA" id="ARBA00004782"/>
    </source>
</evidence>
<dbReference type="Pfam" id="PF04082">
    <property type="entry name" value="Fungal_trans"/>
    <property type="match status" value="1"/>
</dbReference>
<evidence type="ECO:0000256" key="14">
    <source>
        <dbReference type="PIRSR" id="PIRSR605959-3"/>
    </source>
</evidence>
<dbReference type="GO" id="GO:0003677">
    <property type="term" value="F:DNA binding"/>
    <property type="evidence" value="ECO:0007669"/>
    <property type="project" value="InterPro"/>
</dbReference>
<evidence type="ECO:0000256" key="9">
    <source>
        <dbReference type="ARBA" id="ARBA00022842"/>
    </source>
</evidence>
<feature type="binding site" evidence="14">
    <location>
        <position position="856"/>
    </location>
    <ligand>
        <name>Ca(2+)</name>
        <dbReference type="ChEBI" id="CHEBI:29108"/>
    </ligand>
</feature>
<dbReference type="EC" id="3.7.1.2" evidence="5"/>
<dbReference type="PANTHER" id="PTHR43069:SF2">
    <property type="entry name" value="FUMARYLACETOACETASE"/>
    <property type="match status" value="1"/>
</dbReference>
<evidence type="ECO:0000313" key="19">
    <source>
        <dbReference type="EMBL" id="KAF7544652.1"/>
    </source>
</evidence>
<dbReference type="SUPFAM" id="SSF56529">
    <property type="entry name" value="FAH"/>
    <property type="match status" value="1"/>
</dbReference>
<organism evidence="19 20">
    <name type="scientific">Cylindrodendrum hubeiense</name>
    <dbReference type="NCBI Taxonomy" id="595255"/>
    <lineage>
        <taxon>Eukaryota</taxon>
        <taxon>Fungi</taxon>
        <taxon>Dikarya</taxon>
        <taxon>Ascomycota</taxon>
        <taxon>Pezizomycotina</taxon>
        <taxon>Sordariomycetes</taxon>
        <taxon>Hypocreomycetidae</taxon>
        <taxon>Hypocreales</taxon>
        <taxon>Nectriaceae</taxon>
        <taxon>Cylindrodendrum</taxon>
    </lineage>
</organism>
<comment type="cofactor">
    <cofactor evidence="2 14">
        <name>Mg(2+)</name>
        <dbReference type="ChEBI" id="CHEBI:18420"/>
    </cofactor>
</comment>
<accession>A0A9P5H8H8</accession>
<comment type="caution">
    <text evidence="19">The sequence shown here is derived from an EMBL/GenBank/DDBJ whole genome shotgun (WGS) entry which is preliminary data.</text>
</comment>
<evidence type="ECO:0000256" key="1">
    <source>
        <dbReference type="ARBA" id="ARBA00001913"/>
    </source>
</evidence>
<feature type="binding site" evidence="14">
    <location>
        <position position="910"/>
    </location>
    <ligand>
        <name>Mg(2+)</name>
        <dbReference type="ChEBI" id="CHEBI:18420"/>
    </ligand>
</feature>
<feature type="binding site" evidence="14">
    <location>
        <position position="858"/>
    </location>
    <ligand>
        <name>Ca(2+)</name>
        <dbReference type="ChEBI" id="CHEBI:29108"/>
    </ligand>
</feature>
<comment type="pathway">
    <text evidence="3">Amino-acid degradation; L-phenylalanine degradation; acetoacetate and fumarate from L-phenylalanine: step 6/6.</text>
</comment>
<dbReference type="Pfam" id="PF01557">
    <property type="entry name" value="FAA_hydrolase"/>
    <property type="match status" value="1"/>
</dbReference>
<comment type="cofactor">
    <cofactor evidence="1 14">
        <name>Ca(2+)</name>
        <dbReference type="ChEBI" id="CHEBI:29108"/>
    </cofactor>
</comment>
<feature type="binding site" evidence="14">
    <location>
        <position position="890"/>
    </location>
    <ligand>
        <name>Mg(2+)</name>
        <dbReference type="ChEBI" id="CHEBI:18420"/>
    </ligand>
</feature>
<dbReference type="EMBL" id="JAANBB010000293">
    <property type="protein sequence ID" value="KAF7544652.1"/>
    <property type="molecule type" value="Genomic_DNA"/>
</dbReference>
<dbReference type="InterPro" id="IPR036462">
    <property type="entry name" value="Fumarylacetoacetase_N_sf"/>
</dbReference>
<dbReference type="InterPro" id="IPR005959">
    <property type="entry name" value="Fumarylacetoacetase"/>
</dbReference>
<evidence type="ECO:0000256" key="10">
    <source>
        <dbReference type="ARBA" id="ARBA00022878"/>
    </source>
</evidence>
<dbReference type="Gene3D" id="2.30.30.230">
    <property type="entry name" value="Fumarylacetoacetase, N-terminal domain"/>
    <property type="match status" value="1"/>
</dbReference>
<evidence type="ECO:0000259" key="16">
    <source>
        <dbReference type="Pfam" id="PF01557"/>
    </source>
</evidence>
<dbReference type="GO" id="GO:0006559">
    <property type="term" value="P:L-phenylalanine catabolic process"/>
    <property type="evidence" value="ECO:0007669"/>
    <property type="project" value="UniProtKB-KW"/>
</dbReference>
<feature type="domain" description="Xylanolytic transcriptional activator regulatory" evidence="17">
    <location>
        <begin position="320"/>
        <end position="504"/>
    </location>
</feature>
<dbReference type="GO" id="GO:1902000">
    <property type="term" value="P:homogentisate catabolic process"/>
    <property type="evidence" value="ECO:0007669"/>
    <property type="project" value="TreeGrafter"/>
</dbReference>
<evidence type="ECO:0000259" key="18">
    <source>
        <dbReference type="Pfam" id="PF09298"/>
    </source>
</evidence>
<dbReference type="OrthoDB" id="654211at2759"/>
<dbReference type="InterPro" id="IPR011234">
    <property type="entry name" value="Fumarylacetoacetase-like_C"/>
</dbReference>
<name>A0A9P5H8H8_9HYPO</name>